<dbReference type="Pfam" id="PF02815">
    <property type="entry name" value="MIR"/>
    <property type="match status" value="1"/>
</dbReference>
<evidence type="ECO:0000259" key="4">
    <source>
        <dbReference type="PROSITE" id="PS50919"/>
    </source>
</evidence>
<evidence type="ECO:0000256" key="1">
    <source>
        <dbReference type="ARBA" id="ARBA00022729"/>
    </source>
</evidence>
<dbReference type="Gene3D" id="2.80.10.50">
    <property type="match status" value="1"/>
</dbReference>
<feature type="domain" description="MIR" evidence="4">
    <location>
        <begin position="318"/>
        <end position="373"/>
    </location>
</feature>
<keyword evidence="1" id="KW-0732">Signal</keyword>
<dbReference type="CDD" id="cd23293">
    <property type="entry name" value="beta-trefoil_MIR_SDF2_meta"/>
    <property type="match status" value="1"/>
</dbReference>
<dbReference type="SUPFAM" id="SSF82109">
    <property type="entry name" value="MIR domain"/>
    <property type="match status" value="1"/>
</dbReference>
<dbReference type="PANTHER" id="PTHR46809:SF1">
    <property type="entry name" value="STROMAL CELL-DERIVED FACTOR 2-LIKE PROTEIN 1"/>
    <property type="match status" value="1"/>
</dbReference>
<sequence length="447" mass="50018">MDAAGSTDPENNWNQDNSFPSDSNESEYDFFTNLKLLDEDHEWIESDEDVVLCRSCSAHAPSSNTGLCNPTAHHQNDEFKSFLEKRGTSKELEAIVSNVLQKLLQDRKTDGSSMFIIPKHDNKSAREEEKPLIVDKATPVSQLNVMTNEFFTANACPSPLLEDAFPMIHGLHPDSSDYQSTGNTAEIHERPALRMEQQERLNKLVFDTHSGANEEYLNPKRINKKKLGQSVRCKGWYPPMNKGSGPTSLSEILQAALSSLNRQIEMEIYLSQQLGIIVTPASLHRDSGQQSVTGVESADDANSYWRIRGKPNGTCQRGAPIQCGQAIRITHMTTGRNLHTHHFSSPLSNNQEVSAFGENGEGDDLDVWKVQCDGSVWERDEVVRFKHVGTSAFLSVTGEQYGHPIRGQREVHGMTTASQHNYWKAMEGVFIQPSQEPARHDGLHDEF</sequence>
<evidence type="ECO:0000313" key="6">
    <source>
        <dbReference type="Proteomes" id="UP000265140"/>
    </source>
</evidence>
<reference evidence="5 6" key="1">
    <citation type="submission" date="2020-02" db="EMBL/GenBank/DDBJ databases">
        <title>Esox lucius (northern pike) genome, fEsoLuc1, primary haplotype.</title>
        <authorList>
            <person name="Myers G."/>
            <person name="Karagic N."/>
            <person name="Meyer A."/>
            <person name="Pippel M."/>
            <person name="Reichard M."/>
            <person name="Winkler S."/>
            <person name="Tracey A."/>
            <person name="Sims Y."/>
            <person name="Howe K."/>
            <person name="Rhie A."/>
            <person name="Formenti G."/>
            <person name="Durbin R."/>
            <person name="Fedrigo O."/>
            <person name="Jarvis E.D."/>
        </authorList>
    </citation>
    <scope>NUCLEOTIDE SEQUENCE [LARGE SCALE GENOMIC DNA]</scope>
</reference>
<dbReference type="Proteomes" id="UP000265140">
    <property type="component" value="Chromosome 13"/>
</dbReference>
<feature type="region of interest" description="Disordered" evidence="3">
    <location>
        <begin position="1"/>
        <end position="25"/>
    </location>
</feature>
<keyword evidence="6" id="KW-1185">Reference proteome</keyword>
<feature type="compositionally biased region" description="Polar residues" evidence="3">
    <location>
        <begin position="8"/>
        <end position="23"/>
    </location>
</feature>
<dbReference type="AlphaFoldDB" id="A0AAY5K6D5"/>
<accession>A0AAY5K6D5</accession>
<keyword evidence="2" id="KW-0677">Repeat</keyword>
<name>A0AAY5K6D5_ESOLU</name>
<dbReference type="PANTHER" id="PTHR46809">
    <property type="entry name" value="STROMAL CELL-DERIVED FACTOR 2-LIKE PROTEIN"/>
    <property type="match status" value="1"/>
</dbReference>
<proteinExistence type="predicted"/>
<evidence type="ECO:0000256" key="2">
    <source>
        <dbReference type="ARBA" id="ARBA00022737"/>
    </source>
</evidence>
<feature type="domain" description="MIR" evidence="4">
    <location>
        <begin position="374"/>
        <end position="428"/>
    </location>
</feature>
<evidence type="ECO:0000313" key="5">
    <source>
        <dbReference type="Ensembl" id="ENSELUP00000084553.1"/>
    </source>
</evidence>
<dbReference type="Ensembl" id="ENSELUT00000089957.1">
    <property type="protein sequence ID" value="ENSELUP00000084553.1"/>
    <property type="gene ID" value="ENSELUG00000042347.1"/>
</dbReference>
<evidence type="ECO:0000256" key="3">
    <source>
        <dbReference type="SAM" id="MobiDB-lite"/>
    </source>
</evidence>
<dbReference type="SMART" id="SM00472">
    <property type="entry name" value="MIR"/>
    <property type="match status" value="2"/>
</dbReference>
<dbReference type="InterPro" id="IPR036300">
    <property type="entry name" value="MIR_dom_sf"/>
</dbReference>
<protein>
    <recommendedName>
        <fullName evidence="4">MIR domain-containing protein</fullName>
    </recommendedName>
</protein>
<dbReference type="InterPro" id="IPR016093">
    <property type="entry name" value="MIR_motif"/>
</dbReference>
<organism evidence="5 6">
    <name type="scientific">Esox lucius</name>
    <name type="common">Northern pike</name>
    <dbReference type="NCBI Taxonomy" id="8010"/>
    <lineage>
        <taxon>Eukaryota</taxon>
        <taxon>Metazoa</taxon>
        <taxon>Chordata</taxon>
        <taxon>Craniata</taxon>
        <taxon>Vertebrata</taxon>
        <taxon>Euteleostomi</taxon>
        <taxon>Actinopterygii</taxon>
        <taxon>Neopterygii</taxon>
        <taxon>Teleostei</taxon>
        <taxon>Protacanthopterygii</taxon>
        <taxon>Esociformes</taxon>
        <taxon>Esocidae</taxon>
        <taxon>Esox</taxon>
    </lineage>
</organism>
<reference evidence="5" key="2">
    <citation type="submission" date="2025-08" db="UniProtKB">
        <authorList>
            <consortium name="Ensembl"/>
        </authorList>
    </citation>
    <scope>IDENTIFICATION</scope>
</reference>
<dbReference type="PROSITE" id="PS50919">
    <property type="entry name" value="MIR"/>
    <property type="match status" value="2"/>
</dbReference>
<reference evidence="5" key="3">
    <citation type="submission" date="2025-09" db="UniProtKB">
        <authorList>
            <consortium name="Ensembl"/>
        </authorList>
    </citation>
    <scope>IDENTIFICATION</scope>
</reference>
<dbReference type="GeneTree" id="ENSGT00940000160018"/>